<evidence type="ECO:0000256" key="4">
    <source>
        <dbReference type="ARBA" id="ARBA00022679"/>
    </source>
</evidence>
<keyword evidence="5" id="KW-0547">Nucleotide-binding</keyword>
<dbReference type="EC" id="2.7.13.3" evidence="2"/>
<evidence type="ECO:0000259" key="13">
    <source>
        <dbReference type="Pfam" id="PF07730"/>
    </source>
</evidence>
<name>A0ABN1QXX2_9ACTN</name>
<comment type="catalytic activity">
    <reaction evidence="1">
        <text>ATP + protein L-histidine = ADP + protein N-phospho-L-histidine.</text>
        <dbReference type="EC" id="2.7.13.3"/>
    </reaction>
</comment>
<dbReference type="PANTHER" id="PTHR24421">
    <property type="entry name" value="NITRATE/NITRITE SENSOR PROTEIN NARX-RELATED"/>
    <property type="match status" value="1"/>
</dbReference>
<feature type="transmembrane region" description="Helical" evidence="11">
    <location>
        <begin position="155"/>
        <end position="188"/>
    </location>
</feature>
<keyword evidence="6" id="KW-0418">Kinase</keyword>
<evidence type="ECO:0000256" key="2">
    <source>
        <dbReference type="ARBA" id="ARBA00012438"/>
    </source>
</evidence>
<evidence type="ECO:0000256" key="9">
    <source>
        <dbReference type="SAM" id="Coils"/>
    </source>
</evidence>
<dbReference type="InterPro" id="IPR036890">
    <property type="entry name" value="HATPase_C_sf"/>
</dbReference>
<reference evidence="14 15" key="1">
    <citation type="journal article" date="2019" name="Int. J. Syst. Evol. Microbiol.">
        <title>The Global Catalogue of Microorganisms (GCM) 10K type strain sequencing project: providing services to taxonomists for standard genome sequencing and annotation.</title>
        <authorList>
            <consortium name="The Broad Institute Genomics Platform"/>
            <consortium name="The Broad Institute Genome Sequencing Center for Infectious Disease"/>
            <person name="Wu L."/>
            <person name="Ma J."/>
        </authorList>
    </citation>
    <scope>NUCLEOTIDE SEQUENCE [LARGE SCALE GENOMIC DNA]</scope>
    <source>
        <strain evidence="14 15">JCM 10977</strain>
    </source>
</reference>
<dbReference type="RefSeq" id="WP_343973984.1">
    <property type="nucleotide sequence ID" value="NZ_BAAAHK010000012.1"/>
</dbReference>
<evidence type="ECO:0000256" key="1">
    <source>
        <dbReference type="ARBA" id="ARBA00000085"/>
    </source>
</evidence>
<feature type="region of interest" description="Disordered" evidence="10">
    <location>
        <begin position="1"/>
        <end position="27"/>
    </location>
</feature>
<keyword evidence="11" id="KW-0812">Transmembrane</keyword>
<evidence type="ECO:0000256" key="3">
    <source>
        <dbReference type="ARBA" id="ARBA00022553"/>
    </source>
</evidence>
<dbReference type="EMBL" id="BAAAHK010000012">
    <property type="protein sequence ID" value="GAA0949010.1"/>
    <property type="molecule type" value="Genomic_DNA"/>
</dbReference>
<keyword evidence="7" id="KW-0067">ATP-binding</keyword>
<dbReference type="Proteomes" id="UP001500542">
    <property type="component" value="Unassembled WGS sequence"/>
</dbReference>
<protein>
    <recommendedName>
        <fullName evidence="2">histidine kinase</fullName>
        <ecNumber evidence="2">2.7.13.3</ecNumber>
    </recommendedName>
</protein>
<evidence type="ECO:0000313" key="14">
    <source>
        <dbReference type="EMBL" id="GAA0949010.1"/>
    </source>
</evidence>
<dbReference type="Pfam" id="PF07730">
    <property type="entry name" value="HisKA_3"/>
    <property type="match status" value="1"/>
</dbReference>
<gene>
    <name evidence="14" type="ORF">GCM10009554_47190</name>
</gene>
<keyword evidence="9" id="KW-0175">Coiled coil</keyword>
<feature type="transmembrane region" description="Helical" evidence="11">
    <location>
        <begin position="52"/>
        <end position="71"/>
    </location>
</feature>
<dbReference type="InterPro" id="IPR011712">
    <property type="entry name" value="Sig_transdc_His_kin_sub3_dim/P"/>
</dbReference>
<evidence type="ECO:0000256" key="7">
    <source>
        <dbReference type="ARBA" id="ARBA00022840"/>
    </source>
</evidence>
<evidence type="ECO:0000256" key="10">
    <source>
        <dbReference type="SAM" id="MobiDB-lite"/>
    </source>
</evidence>
<keyword evidence="8" id="KW-0902">Two-component regulatory system</keyword>
<evidence type="ECO:0000259" key="12">
    <source>
        <dbReference type="Pfam" id="PF02518"/>
    </source>
</evidence>
<accession>A0ABN1QXX2</accession>
<evidence type="ECO:0000256" key="11">
    <source>
        <dbReference type="SAM" id="Phobius"/>
    </source>
</evidence>
<organism evidence="14 15">
    <name type="scientific">Kribbella koreensis</name>
    <dbReference type="NCBI Taxonomy" id="57909"/>
    <lineage>
        <taxon>Bacteria</taxon>
        <taxon>Bacillati</taxon>
        <taxon>Actinomycetota</taxon>
        <taxon>Actinomycetes</taxon>
        <taxon>Propionibacteriales</taxon>
        <taxon>Kribbellaceae</taxon>
        <taxon>Kribbella</taxon>
    </lineage>
</organism>
<feature type="domain" description="Signal transduction histidine kinase subgroup 3 dimerisation and phosphoacceptor" evidence="13">
    <location>
        <begin position="224"/>
        <end position="291"/>
    </location>
</feature>
<dbReference type="InterPro" id="IPR050482">
    <property type="entry name" value="Sensor_HK_TwoCompSys"/>
</dbReference>
<evidence type="ECO:0000256" key="6">
    <source>
        <dbReference type="ARBA" id="ARBA00022777"/>
    </source>
</evidence>
<keyword evidence="11" id="KW-0472">Membrane</keyword>
<evidence type="ECO:0000313" key="15">
    <source>
        <dbReference type="Proteomes" id="UP001500542"/>
    </source>
</evidence>
<keyword evidence="15" id="KW-1185">Reference proteome</keyword>
<feature type="coiled-coil region" evidence="9">
    <location>
        <begin position="192"/>
        <end position="226"/>
    </location>
</feature>
<dbReference type="InterPro" id="IPR003594">
    <property type="entry name" value="HATPase_dom"/>
</dbReference>
<dbReference type="Gene3D" id="1.20.5.1930">
    <property type="match status" value="1"/>
</dbReference>
<keyword evidence="4" id="KW-0808">Transferase</keyword>
<feature type="domain" description="Histidine kinase/HSP90-like ATPase" evidence="12">
    <location>
        <begin position="332"/>
        <end position="416"/>
    </location>
</feature>
<feature type="transmembrane region" description="Helical" evidence="11">
    <location>
        <begin position="109"/>
        <end position="135"/>
    </location>
</feature>
<evidence type="ECO:0000256" key="5">
    <source>
        <dbReference type="ARBA" id="ARBA00022741"/>
    </source>
</evidence>
<dbReference type="SUPFAM" id="SSF55874">
    <property type="entry name" value="ATPase domain of HSP90 chaperone/DNA topoisomerase II/histidine kinase"/>
    <property type="match status" value="1"/>
</dbReference>
<comment type="caution">
    <text evidence="14">The sequence shown here is derived from an EMBL/GenBank/DDBJ whole genome shotgun (WGS) entry which is preliminary data.</text>
</comment>
<dbReference type="CDD" id="cd16917">
    <property type="entry name" value="HATPase_UhpB-NarQ-NarX-like"/>
    <property type="match status" value="1"/>
</dbReference>
<feature type="transmembrane region" description="Helical" evidence="11">
    <location>
        <begin position="77"/>
        <end position="97"/>
    </location>
</feature>
<evidence type="ECO:0000256" key="8">
    <source>
        <dbReference type="ARBA" id="ARBA00023012"/>
    </source>
</evidence>
<dbReference type="PANTHER" id="PTHR24421:SF10">
    <property type="entry name" value="NITRATE_NITRITE SENSOR PROTEIN NARQ"/>
    <property type="match status" value="1"/>
</dbReference>
<sequence>MTVPARSTPERPAGTRGPQADRRGTSRTVPRLLSAGRQAAVDIWRSPGFTTLLRLVPAVLVIVAVAVAWDSPEDRKLPWALILVLAAIIVVGAFVIIRFDEKSTERTAGLLVFVVVGSLLWYALPNSVLIVLPFWAVRAAVRYHRPGRGETVVILLGIAGASLPSFAATGSLSGAIGIAVGVIALLLASTNRRAREEQLDELQVSLARKQAAIEEHSRAAALAERARIARDVHDVLAHSLAGLSLNLQGTRLMLVRDGASEEAIEQVTRAQGLAADGLAEARRAVATLREDSVPDARAMADLVTAYRLEVGSEATFDIEGQSRELRPEAMAALYRALQEALTNTRKHAPGAPIEVVLRYADARTVLTVDDHPGKPPVRAVSGGYGLLGMRERAELIGGTLEVGPTDDGWRVELVIPG</sequence>
<keyword evidence="11" id="KW-1133">Transmembrane helix</keyword>
<dbReference type="Gene3D" id="3.30.565.10">
    <property type="entry name" value="Histidine kinase-like ATPase, C-terminal domain"/>
    <property type="match status" value="1"/>
</dbReference>
<keyword evidence="3" id="KW-0597">Phosphoprotein</keyword>
<dbReference type="Pfam" id="PF02518">
    <property type="entry name" value="HATPase_c"/>
    <property type="match status" value="1"/>
</dbReference>
<proteinExistence type="predicted"/>